<evidence type="ECO:0000259" key="9">
    <source>
        <dbReference type="PROSITE" id="PS50109"/>
    </source>
</evidence>
<dbReference type="SUPFAM" id="SSF55781">
    <property type="entry name" value="GAF domain-like"/>
    <property type="match status" value="1"/>
</dbReference>
<dbReference type="GO" id="GO:0000155">
    <property type="term" value="F:phosphorelay sensor kinase activity"/>
    <property type="evidence" value="ECO:0007669"/>
    <property type="project" value="InterPro"/>
</dbReference>
<feature type="modified residue" description="4-aspartylphosphate" evidence="7">
    <location>
        <position position="61"/>
    </location>
</feature>
<dbReference type="EMBL" id="BKZW01000004">
    <property type="protein sequence ID" value="GER91789.1"/>
    <property type="molecule type" value="Genomic_DNA"/>
</dbReference>
<evidence type="ECO:0000313" key="14">
    <source>
        <dbReference type="Proteomes" id="UP000326912"/>
    </source>
</evidence>
<dbReference type="InterPro" id="IPR003018">
    <property type="entry name" value="GAF"/>
</dbReference>
<dbReference type="InterPro" id="IPR029016">
    <property type="entry name" value="GAF-like_dom_sf"/>
</dbReference>
<evidence type="ECO:0000256" key="8">
    <source>
        <dbReference type="SAM" id="Coils"/>
    </source>
</evidence>
<dbReference type="Gene3D" id="3.30.565.10">
    <property type="entry name" value="Histidine kinase-like ATPase, C-terminal domain"/>
    <property type="match status" value="1"/>
</dbReference>
<evidence type="ECO:0000259" key="12">
    <source>
        <dbReference type="PROSITE" id="PS50113"/>
    </source>
</evidence>
<dbReference type="SMART" id="SM00387">
    <property type="entry name" value="HATPase_c"/>
    <property type="match status" value="1"/>
</dbReference>
<dbReference type="InterPro" id="IPR013656">
    <property type="entry name" value="PAS_4"/>
</dbReference>
<evidence type="ECO:0000256" key="2">
    <source>
        <dbReference type="ARBA" id="ARBA00012438"/>
    </source>
</evidence>
<evidence type="ECO:0000256" key="6">
    <source>
        <dbReference type="ARBA" id="ARBA00023012"/>
    </source>
</evidence>
<dbReference type="PROSITE" id="PS50113">
    <property type="entry name" value="PAC"/>
    <property type="match status" value="1"/>
</dbReference>
<dbReference type="GO" id="GO:0005886">
    <property type="term" value="C:plasma membrane"/>
    <property type="evidence" value="ECO:0007669"/>
    <property type="project" value="TreeGrafter"/>
</dbReference>
<dbReference type="SUPFAM" id="SSF55874">
    <property type="entry name" value="ATPase domain of HSP90 chaperone/DNA topoisomerase II/histidine kinase"/>
    <property type="match status" value="1"/>
</dbReference>
<evidence type="ECO:0000259" key="10">
    <source>
        <dbReference type="PROSITE" id="PS50110"/>
    </source>
</evidence>
<dbReference type="Proteomes" id="UP000326912">
    <property type="component" value="Unassembled WGS sequence"/>
</dbReference>
<dbReference type="InterPro" id="IPR003594">
    <property type="entry name" value="HATPase_dom"/>
</dbReference>
<dbReference type="SMART" id="SM00388">
    <property type="entry name" value="HisKA"/>
    <property type="match status" value="1"/>
</dbReference>
<dbReference type="PANTHER" id="PTHR43047">
    <property type="entry name" value="TWO-COMPONENT HISTIDINE PROTEIN KINASE"/>
    <property type="match status" value="1"/>
</dbReference>
<dbReference type="InterPro" id="IPR035965">
    <property type="entry name" value="PAS-like_dom_sf"/>
</dbReference>
<evidence type="ECO:0000256" key="7">
    <source>
        <dbReference type="PROSITE-ProRule" id="PRU00169"/>
    </source>
</evidence>
<feature type="domain" description="Response regulatory" evidence="10">
    <location>
        <begin position="9"/>
        <end position="128"/>
    </location>
</feature>
<dbReference type="InterPro" id="IPR000014">
    <property type="entry name" value="PAS"/>
</dbReference>
<dbReference type="Pfam" id="PF01590">
    <property type="entry name" value="GAF"/>
    <property type="match status" value="1"/>
</dbReference>
<dbReference type="InterPro" id="IPR004358">
    <property type="entry name" value="Sig_transdc_His_kin-like_C"/>
</dbReference>
<accession>A0A5J4L0F9</accession>
<dbReference type="PROSITE" id="PS50109">
    <property type="entry name" value="HIS_KIN"/>
    <property type="match status" value="1"/>
</dbReference>
<dbReference type="GO" id="GO:0009927">
    <property type="term" value="F:histidine phosphotransfer kinase activity"/>
    <property type="evidence" value="ECO:0007669"/>
    <property type="project" value="TreeGrafter"/>
</dbReference>
<evidence type="ECO:0000313" key="13">
    <source>
        <dbReference type="EMBL" id="GER91789.1"/>
    </source>
</evidence>
<protein>
    <recommendedName>
        <fullName evidence="2">histidine kinase</fullName>
        <ecNumber evidence="2">2.7.13.3</ecNumber>
    </recommendedName>
</protein>
<dbReference type="PANTHER" id="PTHR43047:SF72">
    <property type="entry name" value="OSMOSENSING HISTIDINE PROTEIN KINASE SLN1"/>
    <property type="match status" value="1"/>
</dbReference>
<evidence type="ECO:0000256" key="1">
    <source>
        <dbReference type="ARBA" id="ARBA00000085"/>
    </source>
</evidence>
<feature type="domain" description="PAC" evidence="12">
    <location>
        <begin position="238"/>
        <end position="294"/>
    </location>
</feature>
<dbReference type="Gene3D" id="1.10.287.130">
    <property type="match status" value="1"/>
</dbReference>
<dbReference type="Pfam" id="PF02518">
    <property type="entry name" value="HATPase_c"/>
    <property type="match status" value="1"/>
</dbReference>
<evidence type="ECO:0000259" key="11">
    <source>
        <dbReference type="PROSITE" id="PS50112"/>
    </source>
</evidence>
<evidence type="ECO:0000256" key="5">
    <source>
        <dbReference type="ARBA" id="ARBA00022777"/>
    </source>
</evidence>
<dbReference type="NCBIfam" id="TIGR00229">
    <property type="entry name" value="sensory_box"/>
    <property type="match status" value="3"/>
</dbReference>
<dbReference type="SMART" id="SM00086">
    <property type="entry name" value="PAC"/>
    <property type="match status" value="2"/>
</dbReference>
<dbReference type="Gene3D" id="3.40.50.2300">
    <property type="match status" value="1"/>
</dbReference>
<proteinExistence type="predicted"/>
<gene>
    <name evidence="13" type="ORF">KDW_59510</name>
</gene>
<dbReference type="InterPro" id="IPR036890">
    <property type="entry name" value="HATPase_C_sf"/>
</dbReference>
<dbReference type="PROSITE" id="PS50112">
    <property type="entry name" value="PAS"/>
    <property type="match status" value="2"/>
</dbReference>
<dbReference type="InterPro" id="IPR036097">
    <property type="entry name" value="HisK_dim/P_sf"/>
</dbReference>
<dbReference type="Gene3D" id="3.30.450.20">
    <property type="entry name" value="PAS domain"/>
    <property type="match status" value="3"/>
</dbReference>
<dbReference type="InterPro" id="IPR003661">
    <property type="entry name" value="HisK_dim/P_dom"/>
</dbReference>
<reference evidence="13 14" key="1">
    <citation type="submission" date="2019-10" db="EMBL/GenBank/DDBJ databases">
        <title>Dictyobacter vulcani sp. nov., within the class Ktedonobacteria, isolated from soil of volcanic Mt. Zao.</title>
        <authorList>
            <person name="Zheng Y."/>
            <person name="Wang C.M."/>
            <person name="Sakai Y."/>
            <person name="Abe K."/>
            <person name="Yokota A."/>
            <person name="Yabe S."/>
        </authorList>
    </citation>
    <scope>NUCLEOTIDE SEQUENCE [LARGE SCALE GENOMIC DNA]</scope>
    <source>
        <strain evidence="13 14">W12</strain>
    </source>
</reference>
<keyword evidence="5 13" id="KW-0418">Kinase</keyword>
<dbReference type="CDD" id="cd00082">
    <property type="entry name" value="HisKA"/>
    <property type="match status" value="1"/>
</dbReference>
<dbReference type="Gene3D" id="3.30.450.40">
    <property type="match status" value="1"/>
</dbReference>
<dbReference type="InterPro" id="IPR001789">
    <property type="entry name" value="Sig_transdc_resp-reg_receiver"/>
</dbReference>
<keyword evidence="6" id="KW-0902">Two-component regulatory system</keyword>
<dbReference type="InterPro" id="IPR005467">
    <property type="entry name" value="His_kinase_dom"/>
</dbReference>
<keyword evidence="8" id="KW-0175">Coiled coil</keyword>
<dbReference type="CDD" id="cd00156">
    <property type="entry name" value="REC"/>
    <property type="match status" value="1"/>
</dbReference>
<dbReference type="SUPFAM" id="SSF52172">
    <property type="entry name" value="CheY-like"/>
    <property type="match status" value="1"/>
</dbReference>
<dbReference type="Pfam" id="PF00512">
    <property type="entry name" value="HisKA"/>
    <property type="match status" value="1"/>
</dbReference>
<sequence>MSTAVRTRTVLLIEDNPEDRAIIRRYLSHDPKQTYTLVEVSRGEDGLRAYQETPLDVILLDYYLPDMDGRVFLEALQQKQSSALLPVVVITGHKSEDLALESLRRGAVEYITKDGLTAESLRLALHSAVEKGILHHQVEKKQQELEQTNALLREQQAQLCLALEAAHKQKQAFQMIAENSPDIIARIDHNLRYCYVNPAATTITGLTAAEFSGKNNRELGMPPTQVEAWDTALKAAFATGEIQSIDFNCPSPNGLRWFQAKMAPERDQTGEVVSVLTVTRDVTDLWQAQEDLHRSETRARHLLESNIIGVAVAQGRKIIEANDALLNLIGAQRAELNQVGIDWVDITPVEYKPLYEQALHELQTRGVCTPFEKEYIHRDGSRVPVLLGAATIQQDPLQWVSFMLDLTTQKQVEHERTRALAAFQALAEHSPDVITRFDAATFRLQYANPALEPILGIPVKSMIGKKYWDIDLPRELCTFFDQALTEVVTTGQPTQITFDFRDRYYLALLVPEEDAAHQLSSVLVIGHDITEMQAEHQQTEEALQALIAVAQALVASPEQPSENGPQETQMWVHTAQRLLNVICCTFNCTVALMMALVPGIEVIDKIITSGFDPATDRFLQEKICGQRFSQRFEDATVPARLRTGEVVALDVSQPPYREQRLRHDLSASLFVPMRLGRTLVGVIVLYAAEQLHEFTPEERVQAAAMGNLAALLIERERFFIAHEEAHARELVAQEAARQMDAFLGIVSHELKTPLTSIKANVQLSIRQLQRLHTQSVDQNPIKPEPLASILELLERAKRQLDKQNRLVNDLLDISRIQADRLELQVSLCDMVQVVQEAVEDQRMLTPARQIDLHTSDLELPVFADAGRLAQVVTNYLTNALKYSEADMPVEVHLSIEGQMARVAVSDRGPGLMPDQLQHIWERFYQVAGITVKSGSGIGLGLGLHISKQLIERQGGQVGVDSIPGQGSTFWLTLPRASSSSP</sequence>
<dbReference type="SUPFAM" id="SSF55785">
    <property type="entry name" value="PYP-like sensor domain (PAS domain)"/>
    <property type="match status" value="3"/>
</dbReference>
<dbReference type="EC" id="2.7.13.3" evidence="2"/>
<dbReference type="RefSeq" id="WP_162005715.1">
    <property type="nucleotide sequence ID" value="NZ_BKZW01000004.1"/>
</dbReference>
<keyword evidence="4" id="KW-0808">Transferase</keyword>
<dbReference type="SUPFAM" id="SSF47384">
    <property type="entry name" value="Homodimeric domain of signal transducing histidine kinase"/>
    <property type="match status" value="1"/>
</dbReference>
<dbReference type="SMART" id="SM00448">
    <property type="entry name" value="REC"/>
    <property type="match status" value="1"/>
</dbReference>
<comment type="catalytic activity">
    <reaction evidence="1">
        <text>ATP + protein L-histidine = ADP + protein N-phospho-L-histidine.</text>
        <dbReference type="EC" id="2.7.13.3"/>
    </reaction>
</comment>
<evidence type="ECO:0000256" key="4">
    <source>
        <dbReference type="ARBA" id="ARBA00022679"/>
    </source>
</evidence>
<dbReference type="Pfam" id="PF00072">
    <property type="entry name" value="Response_reg"/>
    <property type="match status" value="1"/>
</dbReference>
<dbReference type="PRINTS" id="PR00344">
    <property type="entry name" value="BCTRLSENSOR"/>
</dbReference>
<feature type="coiled-coil region" evidence="8">
    <location>
        <begin position="786"/>
        <end position="813"/>
    </location>
</feature>
<dbReference type="InterPro" id="IPR001610">
    <property type="entry name" value="PAC"/>
</dbReference>
<comment type="caution">
    <text evidence="13">The sequence shown here is derived from an EMBL/GenBank/DDBJ whole genome shotgun (WGS) entry which is preliminary data.</text>
</comment>
<keyword evidence="14" id="KW-1185">Reference proteome</keyword>
<feature type="domain" description="PAS" evidence="11">
    <location>
        <begin position="169"/>
        <end position="215"/>
    </location>
</feature>
<dbReference type="AlphaFoldDB" id="A0A5J4L0F9"/>
<feature type="domain" description="Histidine kinase" evidence="9">
    <location>
        <begin position="745"/>
        <end position="977"/>
    </location>
</feature>
<dbReference type="CDD" id="cd00130">
    <property type="entry name" value="PAS"/>
    <property type="match status" value="3"/>
</dbReference>
<name>A0A5J4L0F9_9CHLR</name>
<organism evidence="13 14">
    <name type="scientific">Dictyobacter vulcani</name>
    <dbReference type="NCBI Taxonomy" id="2607529"/>
    <lineage>
        <taxon>Bacteria</taxon>
        <taxon>Bacillati</taxon>
        <taxon>Chloroflexota</taxon>
        <taxon>Ktedonobacteria</taxon>
        <taxon>Ktedonobacterales</taxon>
        <taxon>Dictyobacteraceae</taxon>
        <taxon>Dictyobacter</taxon>
    </lineage>
</organism>
<dbReference type="SMART" id="SM00091">
    <property type="entry name" value="PAS"/>
    <property type="match status" value="3"/>
</dbReference>
<dbReference type="Pfam" id="PF08448">
    <property type="entry name" value="PAS_4"/>
    <property type="match status" value="2"/>
</dbReference>
<keyword evidence="3 7" id="KW-0597">Phosphoprotein</keyword>
<evidence type="ECO:0000256" key="3">
    <source>
        <dbReference type="ARBA" id="ARBA00022553"/>
    </source>
</evidence>
<dbReference type="InterPro" id="IPR000700">
    <property type="entry name" value="PAS-assoc_C"/>
</dbReference>
<feature type="domain" description="PAS" evidence="11">
    <location>
        <begin position="419"/>
        <end position="491"/>
    </location>
</feature>
<dbReference type="Pfam" id="PF13426">
    <property type="entry name" value="PAS_9"/>
    <property type="match status" value="1"/>
</dbReference>
<dbReference type="PROSITE" id="PS50110">
    <property type="entry name" value="RESPONSE_REGULATORY"/>
    <property type="match status" value="1"/>
</dbReference>
<dbReference type="InterPro" id="IPR011006">
    <property type="entry name" value="CheY-like_superfamily"/>
</dbReference>